<dbReference type="EMBL" id="MVAG01000084">
    <property type="protein sequence ID" value="OVE59912.1"/>
    <property type="molecule type" value="Genomic_DNA"/>
</dbReference>
<comment type="caution">
    <text evidence="1">The sequence shown here is derived from an EMBL/GenBank/DDBJ whole genome shotgun (WGS) entry which is preliminary data.</text>
</comment>
<reference evidence="2" key="1">
    <citation type="submission" date="2017-02" db="EMBL/GenBank/DDBJ databases">
        <authorList>
            <person name="Tetz G."/>
            <person name="Tetz V."/>
        </authorList>
    </citation>
    <scope>NUCLEOTIDE SEQUENCE [LARGE SCALE GENOMIC DNA]</scope>
    <source>
        <strain evidence="2">VT16-26</strain>
    </source>
</reference>
<keyword evidence="2" id="KW-1185">Reference proteome</keyword>
<organism evidence="1 2">
    <name type="scientific">Chryseobacterium mucoviscidosis</name>
    <dbReference type="NCBI Taxonomy" id="1945581"/>
    <lineage>
        <taxon>Bacteria</taxon>
        <taxon>Pseudomonadati</taxon>
        <taxon>Bacteroidota</taxon>
        <taxon>Flavobacteriia</taxon>
        <taxon>Flavobacteriales</taxon>
        <taxon>Weeksellaceae</taxon>
        <taxon>Chryseobacterium group</taxon>
        <taxon>Chryseobacterium</taxon>
    </lineage>
</organism>
<dbReference type="Proteomes" id="UP000196355">
    <property type="component" value="Unassembled WGS sequence"/>
</dbReference>
<evidence type="ECO:0000313" key="1">
    <source>
        <dbReference type="EMBL" id="OVE59912.1"/>
    </source>
</evidence>
<evidence type="ECO:0000313" key="2">
    <source>
        <dbReference type="Proteomes" id="UP000196355"/>
    </source>
</evidence>
<name>A0A202C8L1_9FLAO</name>
<proteinExistence type="predicted"/>
<dbReference type="Gene3D" id="3.30.70.1060">
    <property type="entry name" value="Dimeric alpha+beta barrel"/>
    <property type="match status" value="1"/>
</dbReference>
<dbReference type="RefSeq" id="WP_087707328.1">
    <property type="nucleotide sequence ID" value="NZ_MVAG01000084.1"/>
</dbReference>
<accession>A0A202C8L1</accession>
<sequence length="89" mass="10567">MNRIAVITTKYASNYPDVDFEALKQKEIPMVMKWKEEGIIENFFVRTDANGAMLFFKDMEMEQVANKIESLPFFPYLEKVEYIDLNKIF</sequence>
<dbReference type="AlphaFoldDB" id="A0A202C8L1"/>
<gene>
    <name evidence="1" type="ORF">B0E34_04770</name>
</gene>
<evidence type="ECO:0008006" key="3">
    <source>
        <dbReference type="Google" id="ProtNLM"/>
    </source>
</evidence>
<protein>
    <recommendedName>
        <fullName evidence="3">Muconolactone isomerase domain-containing protein</fullName>
    </recommendedName>
</protein>